<proteinExistence type="predicted"/>
<sequence>MNASETFQNDIKERRKKININHILYIRNSMVLCSWFRQCSSPQSKPCLQLIAWLTVSVLFTNVVLLFVHQQCPLW</sequence>
<accession>A0A0E9WXY8</accession>
<reference evidence="2" key="1">
    <citation type="submission" date="2014-11" db="EMBL/GenBank/DDBJ databases">
        <authorList>
            <person name="Amaro Gonzalez C."/>
        </authorList>
    </citation>
    <scope>NUCLEOTIDE SEQUENCE</scope>
</reference>
<name>A0A0E9WXY8_ANGAN</name>
<organism evidence="2">
    <name type="scientific">Anguilla anguilla</name>
    <name type="common">European freshwater eel</name>
    <name type="synonym">Muraena anguilla</name>
    <dbReference type="NCBI Taxonomy" id="7936"/>
    <lineage>
        <taxon>Eukaryota</taxon>
        <taxon>Metazoa</taxon>
        <taxon>Chordata</taxon>
        <taxon>Craniata</taxon>
        <taxon>Vertebrata</taxon>
        <taxon>Euteleostomi</taxon>
        <taxon>Actinopterygii</taxon>
        <taxon>Neopterygii</taxon>
        <taxon>Teleostei</taxon>
        <taxon>Anguilliformes</taxon>
        <taxon>Anguillidae</taxon>
        <taxon>Anguilla</taxon>
    </lineage>
</organism>
<dbReference type="AlphaFoldDB" id="A0A0E9WXY8"/>
<keyword evidence="1" id="KW-1133">Transmembrane helix</keyword>
<evidence type="ECO:0000256" key="1">
    <source>
        <dbReference type="SAM" id="Phobius"/>
    </source>
</evidence>
<reference evidence="2" key="2">
    <citation type="journal article" date="2015" name="Fish Shellfish Immunol.">
        <title>Early steps in the European eel (Anguilla anguilla)-Vibrio vulnificus interaction in the gills: Role of the RtxA13 toxin.</title>
        <authorList>
            <person name="Callol A."/>
            <person name="Pajuelo D."/>
            <person name="Ebbesson L."/>
            <person name="Teles M."/>
            <person name="MacKenzie S."/>
            <person name="Amaro C."/>
        </authorList>
    </citation>
    <scope>NUCLEOTIDE SEQUENCE</scope>
</reference>
<evidence type="ECO:0000313" key="2">
    <source>
        <dbReference type="EMBL" id="JAH95332.1"/>
    </source>
</evidence>
<protein>
    <submittedName>
        <fullName evidence="2">Uncharacterized protein</fullName>
    </submittedName>
</protein>
<keyword evidence="1" id="KW-0472">Membrane</keyword>
<feature type="transmembrane region" description="Helical" evidence="1">
    <location>
        <begin position="50"/>
        <end position="68"/>
    </location>
</feature>
<keyword evidence="1" id="KW-0812">Transmembrane</keyword>
<dbReference type="EMBL" id="GBXM01013245">
    <property type="protein sequence ID" value="JAH95332.1"/>
    <property type="molecule type" value="Transcribed_RNA"/>
</dbReference>